<accession>A0ABQ4X3I8</accession>
<proteinExistence type="predicted"/>
<protein>
    <submittedName>
        <fullName evidence="2">Uncharacterized protein</fullName>
    </submittedName>
</protein>
<keyword evidence="3" id="KW-1185">Reference proteome</keyword>
<sequence>MMTANSTSLVEVETEKSPFRRLRRCSSHMQDCSDVPKALNNNRQDLGINQKTLSWMNLSPADLGGKHQSMPLSVLGWGLIAKMTITRMAGRSHGCSRRRTYSGPTSDTGKPKNLTMSSKYEVFEKLLDAGLRERPYITDSPMGKAPDCPEGEELSCLYLYQEFHILKLHFGNPRNGIFKKRQKESQRQTIQALEVRKRAKSKSQTKQEKYNLSAKTAKTSSFNAKEKDKG</sequence>
<feature type="region of interest" description="Disordered" evidence="1">
    <location>
        <begin position="193"/>
        <end position="230"/>
    </location>
</feature>
<evidence type="ECO:0000313" key="3">
    <source>
        <dbReference type="Proteomes" id="UP001151760"/>
    </source>
</evidence>
<reference evidence="2" key="1">
    <citation type="journal article" date="2022" name="Int. J. Mol. Sci.">
        <title>Draft Genome of Tanacetum Coccineum: Genomic Comparison of Closely Related Tanacetum-Family Plants.</title>
        <authorList>
            <person name="Yamashiro T."/>
            <person name="Shiraishi A."/>
            <person name="Nakayama K."/>
            <person name="Satake H."/>
        </authorList>
    </citation>
    <scope>NUCLEOTIDE SEQUENCE</scope>
</reference>
<feature type="region of interest" description="Disordered" evidence="1">
    <location>
        <begin position="92"/>
        <end position="114"/>
    </location>
</feature>
<feature type="compositionally biased region" description="Polar residues" evidence="1">
    <location>
        <begin position="102"/>
        <end position="114"/>
    </location>
</feature>
<comment type="caution">
    <text evidence="2">The sequence shown here is derived from an EMBL/GenBank/DDBJ whole genome shotgun (WGS) entry which is preliminary data.</text>
</comment>
<dbReference type="Proteomes" id="UP001151760">
    <property type="component" value="Unassembled WGS sequence"/>
</dbReference>
<evidence type="ECO:0000256" key="1">
    <source>
        <dbReference type="SAM" id="MobiDB-lite"/>
    </source>
</evidence>
<dbReference type="EMBL" id="BQNB010009159">
    <property type="protein sequence ID" value="GJS59588.1"/>
    <property type="molecule type" value="Genomic_DNA"/>
</dbReference>
<reference evidence="2" key="2">
    <citation type="submission" date="2022-01" db="EMBL/GenBank/DDBJ databases">
        <authorList>
            <person name="Yamashiro T."/>
            <person name="Shiraishi A."/>
            <person name="Satake H."/>
            <person name="Nakayama K."/>
        </authorList>
    </citation>
    <scope>NUCLEOTIDE SEQUENCE</scope>
</reference>
<name>A0ABQ4X3I8_9ASTR</name>
<feature type="compositionally biased region" description="Polar residues" evidence="1">
    <location>
        <begin position="213"/>
        <end position="223"/>
    </location>
</feature>
<gene>
    <name evidence="2" type="ORF">Tco_0654372</name>
</gene>
<evidence type="ECO:0000313" key="2">
    <source>
        <dbReference type="EMBL" id="GJS59588.1"/>
    </source>
</evidence>
<organism evidence="2 3">
    <name type="scientific">Tanacetum coccineum</name>
    <dbReference type="NCBI Taxonomy" id="301880"/>
    <lineage>
        <taxon>Eukaryota</taxon>
        <taxon>Viridiplantae</taxon>
        <taxon>Streptophyta</taxon>
        <taxon>Embryophyta</taxon>
        <taxon>Tracheophyta</taxon>
        <taxon>Spermatophyta</taxon>
        <taxon>Magnoliopsida</taxon>
        <taxon>eudicotyledons</taxon>
        <taxon>Gunneridae</taxon>
        <taxon>Pentapetalae</taxon>
        <taxon>asterids</taxon>
        <taxon>campanulids</taxon>
        <taxon>Asterales</taxon>
        <taxon>Asteraceae</taxon>
        <taxon>Asteroideae</taxon>
        <taxon>Anthemideae</taxon>
        <taxon>Anthemidinae</taxon>
        <taxon>Tanacetum</taxon>
    </lineage>
</organism>